<dbReference type="Pfam" id="PF17667">
    <property type="entry name" value="Pkinase_fungal"/>
    <property type="match status" value="1"/>
</dbReference>
<evidence type="ECO:0000313" key="3">
    <source>
        <dbReference type="Proteomes" id="UP001222325"/>
    </source>
</evidence>
<evidence type="ECO:0000259" key="1">
    <source>
        <dbReference type="Pfam" id="PF17667"/>
    </source>
</evidence>
<dbReference type="AlphaFoldDB" id="A0AAD6TY67"/>
<comment type="caution">
    <text evidence="2">The sequence shown here is derived from an EMBL/GenBank/DDBJ whole genome shotgun (WGS) entry which is preliminary data.</text>
</comment>
<accession>A0AAD6TY67</accession>
<dbReference type="Proteomes" id="UP001222325">
    <property type="component" value="Unassembled WGS sequence"/>
</dbReference>
<reference evidence="2" key="1">
    <citation type="submission" date="2023-03" db="EMBL/GenBank/DDBJ databases">
        <title>Massive genome expansion in bonnet fungi (Mycena s.s.) driven by repeated elements and novel gene families across ecological guilds.</title>
        <authorList>
            <consortium name="Lawrence Berkeley National Laboratory"/>
            <person name="Harder C.B."/>
            <person name="Miyauchi S."/>
            <person name="Viragh M."/>
            <person name="Kuo A."/>
            <person name="Thoen E."/>
            <person name="Andreopoulos B."/>
            <person name="Lu D."/>
            <person name="Skrede I."/>
            <person name="Drula E."/>
            <person name="Henrissat B."/>
            <person name="Morin E."/>
            <person name="Kohler A."/>
            <person name="Barry K."/>
            <person name="LaButti K."/>
            <person name="Morin E."/>
            <person name="Salamov A."/>
            <person name="Lipzen A."/>
            <person name="Mereny Z."/>
            <person name="Hegedus B."/>
            <person name="Baldrian P."/>
            <person name="Stursova M."/>
            <person name="Weitz H."/>
            <person name="Taylor A."/>
            <person name="Grigoriev I.V."/>
            <person name="Nagy L.G."/>
            <person name="Martin F."/>
            <person name="Kauserud H."/>
        </authorList>
    </citation>
    <scope>NUCLEOTIDE SEQUENCE</scope>
    <source>
        <strain evidence="2">CBHHK173m</strain>
    </source>
</reference>
<protein>
    <recommendedName>
        <fullName evidence="1">Fungal-type protein kinase domain-containing protein</fullName>
    </recommendedName>
</protein>
<dbReference type="EMBL" id="JARJCN010000040">
    <property type="protein sequence ID" value="KAJ7083685.1"/>
    <property type="molecule type" value="Genomic_DNA"/>
</dbReference>
<organism evidence="2 3">
    <name type="scientific">Mycena belliarum</name>
    <dbReference type="NCBI Taxonomy" id="1033014"/>
    <lineage>
        <taxon>Eukaryota</taxon>
        <taxon>Fungi</taxon>
        <taxon>Dikarya</taxon>
        <taxon>Basidiomycota</taxon>
        <taxon>Agaricomycotina</taxon>
        <taxon>Agaricomycetes</taxon>
        <taxon>Agaricomycetidae</taxon>
        <taxon>Agaricales</taxon>
        <taxon>Marasmiineae</taxon>
        <taxon>Mycenaceae</taxon>
        <taxon>Mycena</taxon>
    </lineage>
</organism>
<dbReference type="InterPro" id="IPR040976">
    <property type="entry name" value="Pkinase_fungal"/>
</dbReference>
<feature type="domain" description="Fungal-type protein kinase" evidence="1">
    <location>
        <begin position="34"/>
        <end position="165"/>
    </location>
</feature>
<sequence>MLIRDVINRRDKENCELGCPQSIRSVEEIYVPSRLREANGPRDLLEALLNSMTSYVELYNQGWQLRNISNLNVRLNHVFGEAHSLNKDESHPYGLKHCRGILIDSGDSEAVKWEEAREPGTHRSVTDTLPFISQDMLDAMSWPSNTTHTALDDLESFTWVLVWECLHKGKSLNLLSNWDLKSLDGFKDDYPQHLASFKGDFLSTCKDGGRKWRGSFLSPFKDLLARWAGIRWEAIEQMADLEDIRHDSDSVTQVLKDIGVLCSETGHKYVRAGLEHLPKLHESWAPRNPT</sequence>
<gene>
    <name evidence="2" type="ORF">B0H15DRAFT_418695</name>
</gene>
<evidence type="ECO:0000313" key="2">
    <source>
        <dbReference type="EMBL" id="KAJ7083685.1"/>
    </source>
</evidence>
<keyword evidence="3" id="KW-1185">Reference proteome</keyword>
<proteinExistence type="predicted"/>
<name>A0AAD6TY67_9AGAR</name>